<evidence type="ECO:0000256" key="9">
    <source>
        <dbReference type="ARBA" id="ARBA00023235"/>
    </source>
</evidence>
<evidence type="ECO:0000256" key="5">
    <source>
        <dbReference type="ARBA" id="ARBA00013189"/>
    </source>
</evidence>
<keyword evidence="9 14" id="KW-0413">Isomerase</keyword>
<dbReference type="InterPro" id="IPR036291">
    <property type="entry name" value="NAD(P)-bd_dom_sf"/>
</dbReference>
<dbReference type="EC" id="5.1.3.2" evidence="5"/>
<gene>
    <name evidence="14" type="primary">galE</name>
    <name evidence="13" type="ORF">H7348_09980</name>
    <name evidence="14" type="ORF">IAU68_01260</name>
</gene>
<dbReference type="PANTHER" id="PTHR43725:SF47">
    <property type="entry name" value="UDP-GLUCOSE 4-EPIMERASE"/>
    <property type="match status" value="1"/>
</dbReference>
<evidence type="ECO:0000256" key="3">
    <source>
        <dbReference type="ARBA" id="ARBA00004947"/>
    </source>
</evidence>
<reference evidence="15 16" key="1">
    <citation type="submission" date="2020-08" db="EMBL/GenBank/DDBJ databases">
        <title>novel species in genus Corynebacterium.</title>
        <authorList>
            <person name="Zhang G."/>
        </authorList>
    </citation>
    <scope>NUCLEOTIDE SEQUENCE [LARGE SCALE GENOMIC DNA]</scope>
    <source>
        <strain evidence="14">Zg-917</strain>
        <strain evidence="15 16">zg-917</strain>
    </source>
</reference>
<comment type="catalytic activity">
    <reaction evidence="1">
        <text>UDP-alpha-D-glucose = UDP-alpha-D-galactose</text>
        <dbReference type="Rhea" id="RHEA:22168"/>
        <dbReference type="ChEBI" id="CHEBI:58885"/>
        <dbReference type="ChEBI" id="CHEBI:66914"/>
        <dbReference type="EC" id="5.1.3.2"/>
    </reaction>
</comment>
<dbReference type="SUPFAM" id="SSF51735">
    <property type="entry name" value="NAD(P)-binding Rossmann-fold domains"/>
    <property type="match status" value="1"/>
</dbReference>
<keyword evidence="8" id="KW-0119">Carbohydrate metabolism</keyword>
<evidence type="ECO:0000256" key="7">
    <source>
        <dbReference type="ARBA" id="ARBA00023027"/>
    </source>
</evidence>
<accession>A0A7H0JZI7</accession>
<comment type="pathway">
    <text evidence="3">Carbohydrate metabolism; galactose metabolism.</text>
</comment>
<dbReference type="EMBL" id="JACMYE010000008">
    <property type="protein sequence ID" value="MBC3179627.1"/>
    <property type="molecule type" value="Genomic_DNA"/>
</dbReference>
<dbReference type="EMBL" id="CP061032">
    <property type="protein sequence ID" value="QNP90453.1"/>
    <property type="molecule type" value="Genomic_DNA"/>
</dbReference>
<evidence type="ECO:0000256" key="1">
    <source>
        <dbReference type="ARBA" id="ARBA00000083"/>
    </source>
</evidence>
<dbReference type="InterPro" id="IPR001509">
    <property type="entry name" value="Epimerase_deHydtase"/>
</dbReference>
<dbReference type="NCBIfam" id="TIGR01179">
    <property type="entry name" value="galE"/>
    <property type="match status" value="1"/>
</dbReference>
<dbReference type="Proteomes" id="UP000642876">
    <property type="component" value="Unassembled WGS sequence"/>
</dbReference>
<evidence type="ECO:0000313" key="15">
    <source>
        <dbReference type="Proteomes" id="UP000516235"/>
    </source>
</evidence>
<evidence type="ECO:0000256" key="8">
    <source>
        <dbReference type="ARBA" id="ARBA00023144"/>
    </source>
</evidence>
<dbReference type="RefSeq" id="WP_171193270.1">
    <property type="nucleotide sequence ID" value="NZ_CP061032.1"/>
</dbReference>
<keyword evidence="7" id="KW-0520">NAD</keyword>
<organism evidence="14 15">
    <name type="scientific">Corynebacterium lujinxingii</name>
    <dbReference type="NCBI Taxonomy" id="2763010"/>
    <lineage>
        <taxon>Bacteria</taxon>
        <taxon>Bacillati</taxon>
        <taxon>Actinomycetota</taxon>
        <taxon>Actinomycetes</taxon>
        <taxon>Mycobacteriales</taxon>
        <taxon>Corynebacteriaceae</taxon>
        <taxon>Corynebacterium</taxon>
    </lineage>
</organism>
<dbReference type="InterPro" id="IPR005886">
    <property type="entry name" value="UDP_G4E"/>
</dbReference>
<keyword evidence="16" id="KW-1185">Reference proteome</keyword>
<dbReference type="Proteomes" id="UP000516235">
    <property type="component" value="Chromosome"/>
</dbReference>
<sequence length="332" mass="35545">MKVLITGGAGYIGSTIASCCADAGITPVILDDFSTGLHVFGERFECYEGDVANVELLERVFTDHPDIFAVVHCAAKIIVPESVEQPLDYYDNNLGKAITLLRAMDRFGVRRFILSSTASMYEPGPDSMVDETSPVAPQSPYAASKWLLERVLADASLTGRLNAIALRYFNPIGADPALRTGLQNPAPTHALGKMISAHAAGEPFTVTGTGWPTRDGSGLRDYIHVWDLARAHVACLERFDTISTGYDVINLGTGRGTTVFELADAFGEATGTPLTVRTGPARPGDVVGCATRTDKALSVLGWKAELDVVDGVRDSLAWSEKLPTILEAEASR</sequence>
<dbReference type="AlphaFoldDB" id="A0A7H0JZI7"/>
<comment type="cofactor">
    <cofactor evidence="2">
        <name>NAD(+)</name>
        <dbReference type="ChEBI" id="CHEBI:57540"/>
    </cofactor>
</comment>
<dbReference type="Gene3D" id="3.40.50.720">
    <property type="entry name" value="NAD(P)-binding Rossmann-like Domain"/>
    <property type="match status" value="1"/>
</dbReference>
<dbReference type="GO" id="GO:0003978">
    <property type="term" value="F:UDP-glucose 4-epimerase activity"/>
    <property type="evidence" value="ECO:0007669"/>
    <property type="project" value="UniProtKB-EC"/>
</dbReference>
<evidence type="ECO:0000256" key="6">
    <source>
        <dbReference type="ARBA" id="ARBA00018569"/>
    </source>
</evidence>
<dbReference type="UniPathway" id="UPA00214"/>
<protein>
    <recommendedName>
        <fullName evidence="6">UDP-glucose 4-epimerase</fullName>
        <ecNumber evidence="5">5.1.3.2</ecNumber>
    </recommendedName>
    <alternativeName>
        <fullName evidence="11">Galactowaldenase</fullName>
    </alternativeName>
    <alternativeName>
        <fullName evidence="10">UDP-galactose 4-epimerase</fullName>
    </alternativeName>
</protein>
<dbReference type="GO" id="GO:0005829">
    <property type="term" value="C:cytosol"/>
    <property type="evidence" value="ECO:0007669"/>
    <property type="project" value="TreeGrafter"/>
</dbReference>
<proteinExistence type="inferred from homology"/>
<evidence type="ECO:0000313" key="14">
    <source>
        <dbReference type="EMBL" id="QNP90453.1"/>
    </source>
</evidence>
<name>A0A7H0JZI7_9CORY</name>
<evidence type="ECO:0000313" key="13">
    <source>
        <dbReference type="EMBL" id="MBC3179627.1"/>
    </source>
</evidence>
<dbReference type="PROSITE" id="PS51257">
    <property type="entry name" value="PROKAR_LIPOPROTEIN"/>
    <property type="match status" value="1"/>
</dbReference>
<dbReference type="Gene3D" id="3.90.25.10">
    <property type="entry name" value="UDP-galactose 4-epimerase, domain 1"/>
    <property type="match status" value="1"/>
</dbReference>
<evidence type="ECO:0000256" key="2">
    <source>
        <dbReference type="ARBA" id="ARBA00001911"/>
    </source>
</evidence>
<keyword evidence="8" id="KW-0299">Galactose metabolism</keyword>
<evidence type="ECO:0000259" key="12">
    <source>
        <dbReference type="Pfam" id="PF01370"/>
    </source>
</evidence>
<evidence type="ECO:0000256" key="11">
    <source>
        <dbReference type="ARBA" id="ARBA00033067"/>
    </source>
</evidence>
<dbReference type="Pfam" id="PF01370">
    <property type="entry name" value="Epimerase"/>
    <property type="match status" value="1"/>
</dbReference>
<feature type="domain" description="NAD-dependent epimerase/dehydratase" evidence="12">
    <location>
        <begin position="3"/>
        <end position="252"/>
    </location>
</feature>
<comment type="similarity">
    <text evidence="4">Belongs to the NAD(P)-dependent epimerase/dehydratase family.</text>
</comment>
<evidence type="ECO:0000313" key="16">
    <source>
        <dbReference type="Proteomes" id="UP000642876"/>
    </source>
</evidence>
<dbReference type="KEGG" id="cluj:IAU68_01260"/>
<dbReference type="GO" id="GO:0006012">
    <property type="term" value="P:galactose metabolic process"/>
    <property type="evidence" value="ECO:0007669"/>
    <property type="project" value="UniProtKB-UniPathway"/>
</dbReference>
<evidence type="ECO:0000256" key="10">
    <source>
        <dbReference type="ARBA" id="ARBA00031367"/>
    </source>
</evidence>
<evidence type="ECO:0000256" key="4">
    <source>
        <dbReference type="ARBA" id="ARBA00007637"/>
    </source>
</evidence>
<dbReference type="PANTHER" id="PTHR43725">
    <property type="entry name" value="UDP-GLUCOSE 4-EPIMERASE"/>
    <property type="match status" value="1"/>
</dbReference>